<comment type="caution">
    <text evidence="1">The sequence shown here is derived from an EMBL/GenBank/DDBJ whole genome shotgun (WGS) entry which is preliminary data.</text>
</comment>
<organism evidence="1 2">
    <name type="scientific">Botrytis tulipae</name>
    <dbReference type="NCBI Taxonomy" id="87230"/>
    <lineage>
        <taxon>Eukaryota</taxon>
        <taxon>Fungi</taxon>
        <taxon>Dikarya</taxon>
        <taxon>Ascomycota</taxon>
        <taxon>Pezizomycotina</taxon>
        <taxon>Leotiomycetes</taxon>
        <taxon>Helotiales</taxon>
        <taxon>Sclerotiniaceae</taxon>
        <taxon>Botrytis</taxon>
    </lineage>
</organism>
<name>A0A4Z1EQD8_9HELO</name>
<dbReference type="EMBL" id="PQXH01000114">
    <property type="protein sequence ID" value="TGO11227.1"/>
    <property type="molecule type" value="Genomic_DNA"/>
</dbReference>
<evidence type="ECO:0000313" key="2">
    <source>
        <dbReference type="Proteomes" id="UP000297777"/>
    </source>
</evidence>
<gene>
    <name evidence="1" type="ORF">BTUL_0114g00040</name>
</gene>
<evidence type="ECO:0000313" key="1">
    <source>
        <dbReference type="EMBL" id="TGO11227.1"/>
    </source>
</evidence>
<keyword evidence="2" id="KW-1185">Reference proteome</keyword>
<proteinExistence type="predicted"/>
<dbReference type="Proteomes" id="UP000297777">
    <property type="component" value="Unassembled WGS sequence"/>
</dbReference>
<dbReference type="AlphaFoldDB" id="A0A4Z1EQD8"/>
<reference evidence="1 2" key="1">
    <citation type="submission" date="2017-12" db="EMBL/GenBank/DDBJ databases">
        <title>Comparative genomics of Botrytis spp.</title>
        <authorList>
            <person name="Valero-Jimenez C.A."/>
            <person name="Tapia P."/>
            <person name="Veloso J."/>
            <person name="Silva-Moreno E."/>
            <person name="Staats M."/>
            <person name="Valdes J.H."/>
            <person name="Van Kan J.A.L."/>
        </authorList>
    </citation>
    <scope>NUCLEOTIDE SEQUENCE [LARGE SCALE GENOMIC DNA]</scope>
    <source>
        <strain evidence="1 2">Bt9001</strain>
    </source>
</reference>
<sequence>MRNEEVKIGLANGHQARLNKRTRSKVQGIFDFPKFMGQCQITCLVLHEAWTDWFQLPIS</sequence>
<accession>A0A4Z1EQD8</accession>
<protein>
    <submittedName>
        <fullName evidence="1">Uncharacterized protein</fullName>
    </submittedName>
</protein>